<dbReference type="PANTHER" id="PTHR43081:SF17">
    <property type="entry name" value="BLL5647 PROTEIN"/>
    <property type="match status" value="1"/>
</dbReference>
<accession>A0A655FVZ9</accession>
<evidence type="ECO:0000313" key="6">
    <source>
        <dbReference type="Proteomes" id="UP000039217"/>
    </source>
</evidence>
<dbReference type="EC" id="4.6.1.1" evidence="5"/>
<dbReference type="InterPro" id="IPR001054">
    <property type="entry name" value="A/G_cyclase"/>
</dbReference>
<dbReference type="InterPro" id="IPR029787">
    <property type="entry name" value="Nucleotide_cyclase"/>
</dbReference>
<dbReference type="GO" id="GO:0005886">
    <property type="term" value="C:plasma membrane"/>
    <property type="evidence" value="ECO:0007669"/>
    <property type="project" value="UniProtKB-SubCell"/>
</dbReference>
<comment type="subcellular location">
    <subcellularLocation>
        <location evidence="1">Cell membrane</location>
        <topology evidence="1">Multi-pass membrane protein</topology>
    </subcellularLocation>
</comment>
<dbReference type="SUPFAM" id="SSF55073">
    <property type="entry name" value="Nucleotide cyclase"/>
    <property type="match status" value="1"/>
</dbReference>
<dbReference type="InterPro" id="IPR050697">
    <property type="entry name" value="Adenylyl/Guanylyl_Cyclase_3/4"/>
</dbReference>
<keyword evidence="3" id="KW-1003">Cell membrane</keyword>
<dbReference type="CDD" id="cd07302">
    <property type="entry name" value="CHD"/>
    <property type="match status" value="1"/>
</dbReference>
<organism evidence="5 6">
    <name type="scientific">Mycobacterium tuberculosis</name>
    <dbReference type="NCBI Taxonomy" id="1773"/>
    <lineage>
        <taxon>Bacteria</taxon>
        <taxon>Bacillati</taxon>
        <taxon>Actinomycetota</taxon>
        <taxon>Actinomycetes</taxon>
        <taxon>Mycobacteriales</taxon>
        <taxon>Mycobacteriaceae</taxon>
        <taxon>Mycobacterium</taxon>
        <taxon>Mycobacterium tuberculosis complex</taxon>
    </lineage>
</organism>
<evidence type="ECO:0000256" key="2">
    <source>
        <dbReference type="ARBA" id="ARBA00005381"/>
    </source>
</evidence>
<dbReference type="Proteomes" id="UP000039217">
    <property type="component" value="Unassembled WGS sequence"/>
</dbReference>
<reference evidence="5 6" key="1">
    <citation type="submission" date="2015-03" db="EMBL/GenBank/DDBJ databases">
        <authorList>
            <consortium name="Pathogen Informatics"/>
        </authorList>
    </citation>
    <scope>NUCLEOTIDE SEQUENCE [LARGE SCALE GENOMIC DNA]</scope>
    <source>
        <strain evidence="5 6">D00501624</strain>
    </source>
</reference>
<dbReference type="Gene3D" id="3.30.70.1230">
    <property type="entry name" value="Nucleotide cyclase"/>
    <property type="match status" value="1"/>
</dbReference>
<dbReference type="Pfam" id="PF00211">
    <property type="entry name" value="Guanylate_cyc"/>
    <property type="match status" value="1"/>
</dbReference>
<sequence>MPECQAGIGVAAGQVIAGNVGARERFEYTVIGEPVNEAARLCELAKSRPGKLLASAQAVDAASEEERARWSLGRHVKLRGHDQPVRLAKPVGLTKPRR</sequence>
<gene>
    <name evidence="5" type="primary">cyaB_3</name>
    <name evidence="5" type="ORF">ERS007661_03733</name>
</gene>
<comment type="similarity">
    <text evidence="2">Belongs to the adenylyl cyclase class-3 family.</text>
</comment>
<dbReference type="PANTHER" id="PTHR43081">
    <property type="entry name" value="ADENYLATE CYCLASE, TERMINAL-DIFFERENTIATION SPECIFIC-RELATED"/>
    <property type="match status" value="1"/>
</dbReference>
<proteinExistence type="inferred from homology"/>
<evidence type="ECO:0000313" key="5">
    <source>
        <dbReference type="EMBL" id="CNW25641.1"/>
    </source>
</evidence>
<protein>
    <submittedName>
        <fullName evidence="5">Adenylate cyclase</fullName>
        <ecNumber evidence="5">4.6.1.1</ecNumber>
    </submittedName>
</protein>
<evidence type="ECO:0000256" key="1">
    <source>
        <dbReference type="ARBA" id="ARBA00004651"/>
    </source>
</evidence>
<dbReference type="GO" id="GO:0035556">
    <property type="term" value="P:intracellular signal transduction"/>
    <property type="evidence" value="ECO:0007669"/>
    <property type="project" value="InterPro"/>
</dbReference>
<keyword evidence="5" id="KW-0456">Lyase</keyword>
<keyword evidence="4" id="KW-0472">Membrane</keyword>
<evidence type="ECO:0000256" key="3">
    <source>
        <dbReference type="ARBA" id="ARBA00022475"/>
    </source>
</evidence>
<dbReference type="AlphaFoldDB" id="A0A655FVZ9"/>
<dbReference type="GO" id="GO:0006171">
    <property type="term" value="P:cAMP biosynthetic process"/>
    <property type="evidence" value="ECO:0007669"/>
    <property type="project" value="TreeGrafter"/>
</dbReference>
<dbReference type="PROSITE" id="PS50125">
    <property type="entry name" value="GUANYLATE_CYCLASE_2"/>
    <property type="match status" value="1"/>
</dbReference>
<evidence type="ECO:0000256" key="4">
    <source>
        <dbReference type="ARBA" id="ARBA00023136"/>
    </source>
</evidence>
<name>A0A655FVZ9_MYCTX</name>
<dbReference type="EMBL" id="CQQC01001803">
    <property type="protein sequence ID" value="CNW25641.1"/>
    <property type="molecule type" value="Genomic_DNA"/>
</dbReference>
<dbReference type="GO" id="GO:0004016">
    <property type="term" value="F:adenylate cyclase activity"/>
    <property type="evidence" value="ECO:0007669"/>
    <property type="project" value="UniProtKB-EC"/>
</dbReference>